<evidence type="ECO:0008006" key="3">
    <source>
        <dbReference type="Google" id="ProtNLM"/>
    </source>
</evidence>
<accession>A0A2N5ZC85</accession>
<protein>
    <recommendedName>
        <fullName evidence="3">PEGA domain-containing protein</fullName>
    </recommendedName>
</protein>
<sequence>MIKQKTDKKNTLLFLFFVSVVLLITGCGSNSGSYISPISILPYTSGDEGAIRGKIYANIMPGEYFDINYSESGAEDTAENPVFSETNDNTRIFYSKAKGVIRIAGKKYIFNPEIDHEFYISGIPTGFHSIIIESPGFEKFEQTIRIESGVKEMDFVISHPEDRKPNYYSEIANIDGEIISQEIENEEDSAETKFYVDLSSTNTTRFITDDIKVYIDDATLLSLNQVELSQEFIEMLGKWEVVSNKFKFTLVDNREDANITTMWVPRVGTEEVLYTMTEDDPQYPEYDFKPVITLNVYLPSLDRLPSETIRKRVMLKAIGKALGLLGSSPNPNDILYSGDENVEIDDDVKLSEADKNTLLMLYDTVPGISENTINLYTGGQ</sequence>
<evidence type="ECO:0000313" key="1">
    <source>
        <dbReference type="EMBL" id="PLX16204.1"/>
    </source>
</evidence>
<evidence type="ECO:0000313" key="2">
    <source>
        <dbReference type="Proteomes" id="UP000234857"/>
    </source>
</evidence>
<name>A0A2N5ZC85_MUIH1</name>
<dbReference type="PROSITE" id="PS51257">
    <property type="entry name" value="PROKAR_LIPOPROTEIN"/>
    <property type="match status" value="1"/>
</dbReference>
<gene>
    <name evidence="1" type="ORF">C0601_11325</name>
</gene>
<dbReference type="Proteomes" id="UP000234857">
    <property type="component" value="Unassembled WGS sequence"/>
</dbReference>
<reference evidence="1 2" key="1">
    <citation type="submission" date="2017-11" db="EMBL/GenBank/DDBJ databases">
        <title>Genome-resolved metagenomics identifies genetic mobility, metabolic interactions, and unexpected diversity in perchlorate-reducing communities.</title>
        <authorList>
            <person name="Barnum T.P."/>
            <person name="Figueroa I.A."/>
            <person name="Carlstrom C.I."/>
            <person name="Lucas L.N."/>
            <person name="Engelbrektson A.L."/>
            <person name="Coates J.D."/>
        </authorList>
    </citation>
    <scope>NUCLEOTIDE SEQUENCE [LARGE SCALE GENOMIC DNA]</scope>
    <source>
        <strain evidence="1">BM706</strain>
    </source>
</reference>
<dbReference type="EMBL" id="PKTG01000122">
    <property type="protein sequence ID" value="PLX16204.1"/>
    <property type="molecule type" value="Genomic_DNA"/>
</dbReference>
<dbReference type="GO" id="GO:0008237">
    <property type="term" value="F:metallopeptidase activity"/>
    <property type="evidence" value="ECO:0007669"/>
    <property type="project" value="InterPro"/>
</dbReference>
<dbReference type="AlphaFoldDB" id="A0A2N5ZC85"/>
<organism evidence="1 2">
    <name type="scientific">Muiribacterium halophilum</name>
    <dbReference type="NCBI Taxonomy" id="2053465"/>
    <lineage>
        <taxon>Bacteria</taxon>
        <taxon>Candidatus Muiribacteriota</taxon>
        <taxon>Candidatus Muiribacteriia</taxon>
        <taxon>Candidatus Muiribacteriales</taxon>
        <taxon>Candidatus Muiribacteriaceae</taxon>
        <taxon>Candidatus Muiribacterium</taxon>
    </lineage>
</organism>
<proteinExistence type="predicted"/>
<dbReference type="InterPro" id="IPR024079">
    <property type="entry name" value="MetalloPept_cat_dom_sf"/>
</dbReference>
<dbReference type="Gene3D" id="3.40.390.10">
    <property type="entry name" value="Collagenase (Catalytic Domain)"/>
    <property type="match status" value="1"/>
</dbReference>
<comment type="caution">
    <text evidence="1">The sequence shown here is derived from an EMBL/GenBank/DDBJ whole genome shotgun (WGS) entry which is preliminary data.</text>
</comment>